<dbReference type="InterPro" id="IPR001731">
    <property type="entry name" value="ALAD"/>
</dbReference>
<comment type="pathway">
    <text evidence="1">Porphyrin-containing compound metabolism; protoporphyrin-IX biosynthesis; coproporphyrinogen-III from 5-aminolevulinate: step 1/4.</text>
</comment>
<dbReference type="FunFam" id="3.20.20.70:FF:000019">
    <property type="entry name" value="Delta-aminolevulinic acid dehydratase"/>
    <property type="match status" value="1"/>
</dbReference>
<dbReference type="SUPFAM" id="SSF51569">
    <property type="entry name" value="Aldolase"/>
    <property type="match status" value="1"/>
</dbReference>
<evidence type="ECO:0000256" key="8">
    <source>
        <dbReference type="ARBA" id="ARBA00023244"/>
    </source>
</evidence>
<comment type="function">
    <text evidence="9">Catalyzes an early step in the biosynthesis of tetrapyrroles. Binds two molecules of 5-aminolevulinate per subunit, each at a distinct site, and catalyzes their condensation to form porphobilinogen.</text>
</comment>
<dbReference type="PANTHER" id="PTHR11458:SF0">
    <property type="entry name" value="DELTA-AMINOLEVULINIC ACID DEHYDRATASE"/>
    <property type="match status" value="1"/>
</dbReference>
<dbReference type="InterPro" id="IPR001647">
    <property type="entry name" value="HTH_TetR"/>
</dbReference>
<evidence type="ECO:0000256" key="3">
    <source>
        <dbReference type="ARBA" id="ARBA00012053"/>
    </source>
</evidence>
<gene>
    <name evidence="14" type="primary">hemB</name>
    <name evidence="14" type="ORF">SPIL2461_LOCUS11413</name>
</gene>
<evidence type="ECO:0000313" key="14">
    <source>
        <dbReference type="EMBL" id="CAE7459475.1"/>
    </source>
</evidence>
<dbReference type="GO" id="GO:0006782">
    <property type="term" value="P:protoporphyrinogen IX biosynthetic process"/>
    <property type="evidence" value="ECO:0007669"/>
    <property type="project" value="UniProtKB-UniPathway"/>
</dbReference>
<comment type="subunit">
    <text evidence="11">Homooctamer.</text>
</comment>
<comment type="similarity">
    <text evidence="2 12">Belongs to the ALAD family.</text>
</comment>
<dbReference type="SMART" id="SM01004">
    <property type="entry name" value="ALAD"/>
    <property type="match status" value="1"/>
</dbReference>
<comment type="catalytic activity">
    <reaction evidence="10 11">
        <text>2 5-aminolevulinate = porphobilinogen + 2 H2O + H(+)</text>
        <dbReference type="Rhea" id="RHEA:24064"/>
        <dbReference type="ChEBI" id="CHEBI:15377"/>
        <dbReference type="ChEBI" id="CHEBI:15378"/>
        <dbReference type="ChEBI" id="CHEBI:58126"/>
        <dbReference type="ChEBI" id="CHEBI:356416"/>
        <dbReference type="EC" id="4.2.1.24"/>
    </reaction>
</comment>
<dbReference type="InterPro" id="IPR013785">
    <property type="entry name" value="Aldolase_TIM"/>
</dbReference>
<keyword evidence="8 11" id="KW-0627">Porphyrin biosynthesis</keyword>
<evidence type="ECO:0000256" key="12">
    <source>
        <dbReference type="RuleBase" id="RU004161"/>
    </source>
</evidence>
<evidence type="ECO:0000256" key="5">
    <source>
        <dbReference type="ARBA" id="ARBA00023125"/>
    </source>
</evidence>
<reference evidence="14" key="1">
    <citation type="submission" date="2021-02" db="EMBL/GenBank/DDBJ databases">
        <authorList>
            <person name="Dougan E. K."/>
            <person name="Rhodes N."/>
            <person name="Thang M."/>
            <person name="Chan C."/>
        </authorList>
    </citation>
    <scope>NUCLEOTIDE SEQUENCE</scope>
</reference>
<dbReference type="PROSITE" id="PS00169">
    <property type="entry name" value="D_ALA_DEHYDRATASE"/>
    <property type="match status" value="1"/>
</dbReference>
<evidence type="ECO:0000256" key="9">
    <source>
        <dbReference type="ARBA" id="ARBA00025628"/>
    </source>
</evidence>
<dbReference type="Proteomes" id="UP000649617">
    <property type="component" value="Unassembled WGS sequence"/>
</dbReference>
<accession>A0A812S2E4</accession>
<keyword evidence="6" id="KW-0350">Heme biosynthesis</keyword>
<keyword evidence="7 11" id="KW-0456">Lyase</keyword>
<dbReference type="UniPathway" id="UPA00251">
    <property type="reaction ID" value="UER00318"/>
</dbReference>
<comment type="caution">
    <text evidence="14">The sequence shown here is derived from an EMBL/GenBank/DDBJ whole genome shotgun (WGS) entry which is preliminary data.</text>
</comment>
<dbReference type="SUPFAM" id="SSF46689">
    <property type="entry name" value="Homeodomain-like"/>
    <property type="match status" value="1"/>
</dbReference>
<dbReference type="InterPro" id="IPR009057">
    <property type="entry name" value="Homeodomain-like_sf"/>
</dbReference>
<evidence type="ECO:0000256" key="2">
    <source>
        <dbReference type="ARBA" id="ARBA00008055"/>
    </source>
</evidence>
<evidence type="ECO:0000256" key="11">
    <source>
        <dbReference type="RuleBase" id="RU000515"/>
    </source>
</evidence>
<keyword evidence="15" id="KW-1185">Reference proteome</keyword>
<evidence type="ECO:0000256" key="10">
    <source>
        <dbReference type="ARBA" id="ARBA00047651"/>
    </source>
</evidence>
<proteinExistence type="inferred from homology"/>
<dbReference type="GO" id="GO:0004655">
    <property type="term" value="F:porphobilinogen synthase activity"/>
    <property type="evidence" value="ECO:0007669"/>
    <property type="project" value="UniProtKB-EC"/>
</dbReference>
<organism evidence="14 15">
    <name type="scientific">Symbiodinium pilosum</name>
    <name type="common">Dinoflagellate</name>
    <dbReference type="NCBI Taxonomy" id="2952"/>
    <lineage>
        <taxon>Eukaryota</taxon>
        <taxon>Sar</taxon>
        <taxon>Alveolata</taxon>
        <taxon>Dinophyceae</taxon>
        <taxon>Suessiales</taxon>
        <taxon>Symbiodiniaceae</taxon>
        <taxon>Symbiodinium</taxon>
    </lineage>
</organism>
<protein>
    <recommendedName>
        <fullName evidence="4 11">Delta-aminolevulinic acid dehydratase</fullName>
        <ecNumber evidence="3 11">4.2.1.24</ecNumber>
    </recommendedName>
</protein>
<evidence type="ECO:0000259" key="13">
    <source>
        <dbReference type="PROSITE" id="PS50977"/>
    </source>
</evidence>
<dbReference type="NCBIfam" id="NF006762">
    <property type="entry name" value="PRK09283.1"/>
    <property type="match status" value="1"/>
</dbReference>
<dbReference type="InterPro" id="IPR030656">
    <property type="entry name" value="ALAD_AS"/>
</dbReference>
<dbReference type="Gene3D" id="3.20.20.70">
    <property type="entry name" value="Aldolase class I"/>
    <property type="match status" value="1"/>
</dbReference>
<dbReference type="PRINTS" id="PR00144">
    <property type="entry name" value="DALDHYDRTASE"/>
</dbReference>
<dbReference type="CDD" id="cd04823">
    <property type="entry name" value="ALAD_PBGS_aspartate_rich"/>
    <property type="match status" value="1"/>
</dbReference>
<dbReference type="AlphaFoldDB" id="A0A812S2E4"/>
<dbReference type="GO" id="GO:0003677">
    <property type="term" value="F:DNA binding"/>
    <property type="evidence" value="ECO:0007669"/>
    <property type="project" value="UniProtKB-KW"/>
</dbReference>
<dbReference type="Pfam" id="PF00490">
    <property type="entry name" value="ALAD"/>
    <property type="match status" value="1"/>
</dbReference>
<evidence type="ECO:0000256" key="6">
    <source>
        <dbReference type="ARBA" id="ARBA00023133"/>
    </source>
</evidence>
<dbReference type="EC" id="4.2.1.24" evidence="3 11"/>
<sequence>MSYSTAGKAALIEQLSSVFVARGYDGATLNHLAEATGLSKASLYHHFPGGKPEMSAVLVRHAIADLQRQAFSQLHGSNAPAERLEDFIKGFSSYTRNGSTDCLLAVFSHHRTASADDEQQIQNIATQFADWHNALTAVFEEAGCKPKRAAQVAMRQFPSARLRRNRTDDFIRRLVRENELTCNDLIYPMFIIEGTQQRTDVASMPGIERLSVDLIAAEAEKVAELGIPAIALFPNVDPSRRSLDGAEAYNPEGLVPSAVRAIKAAVPELGVITDAALDPYTTHGQDGIVDADNYVANDITVAALCKQAMVCSEAGADIIAPSDMMDGRVGAIRSALDNIEHINTKIMAYSAKYASAYYGPFRDAVGSSSNLGSGSKQTYQMDPANGDEALQEIALDIEEGADMVMVKPGMPYLDVVRRVKDTFAVPTFAYQVSGEYAMHMAAINNGWLTPAVITESLVCFKRAGADGVLTYFAKQVAQALKD</sequence>
<evidence type="ECO:0000256" key="4">
    <source>
        <dbReference type="ARBA" id="ARBA00020771"/>
    </source>
</evidence>
<evidence type="ECO:0000313" key="15">
    <source>
        <dbReference type="Proteomes" id="UP000649617"/>
    </source>
</evidence>
<dbReference type="GO" id="GO:0008270">
    <property type="term" value="F:zinc ion binding"/>
    <property type="evidence" value="ECO:0007669"/>
    <property type="project" value="TreeGrafter"/>
</dbReference>
<dbReference type="PROSITE" id="PS50977">
    <property type="entry name" value="HTH_TETR_2"/>
    <property type="match status" value="1"/>
</dbReference>
<dbReference type="Gene3D" id="1.10.357.10">
    <property type="entry name" value="Tetracycline Repressor, domain 2"/>
    <property type="match status" value="1"/>
</dbReference>
<evidence type="ECO:0000256" key="7">
    <source>
        <dbReference type="ARBA" id="ARBA00023239"/>
    </source>
</evidence>
<dbReference type="OrthoDB" id="1530at2759"/>
<dbReference type="PANTHER" id="PTHR11458">
    <property type="entry name" value="DELTA-AMINOLEVULINIC ACID DEHYDRATASE"/>
    <property type="match status" value="1"/>
</dbReference>
<dbReference type="Pfam" id="PF00440">
    <property type="entry name" value="TetR_N"/>
    <property type="match status" value="1"/>
</dbReference>
<feature type="domain" description="HTH tetR-type" evidence="13">
    <location>
        <begin position="5"/>
        <end position="65"/>
    </location>
</feature>
<name>A0A812S2E4_SYMPI</name>
<keyword evidence="5" id="KW-0238">DNA-binding</keyword>
<dbReference type="EMBL" id="CAJNIZ010022223">
    <property type="protein sequence ID" value="CAE7459475.1"/>
    <property type="molecule type" value="Genomic_DNA"/>
</dbReference>
<evidence type="ECO:0000256" key="1">
    <source>
        <dbReference type="ARBA" id="ARBA00004694"/>
    </source>
</evidence>
<dbReference type="GO" id="GO:0005829">
    <property type="term" value="C:cytosol"/>
    <property type="evidence" value="ECO:0007669"/>
    <property type="project" value="TreeGrafter"/>
</dbReference>